<dbReference type="Proteomes" id="UP000298493">
    <property type="component" value="Unassembled WGS sequence"/>
</dbReference>
<dbReference type="PANTHER" id="PTHR21310:SF15">
    <property type="entry name" value="AMINOGLYCOSIDE PHOSPHOTRANSFERASE DOMAIN-CONTAINING PROTEIN"/>
    <property type="match status" value="1"/>
</dbReference>
<gene>
    <name evidence="2" type="ORF">E6O75_ATG01455</name>
</gene>
<keyword evidence="3" id="KW-1185">Reference proteome</keyword>
<reference evidence="2 3" key="1">
    <citation type="submission" date="2019-04" db="EMBL/GenBank/DDBJ databases">
        <title>High contiguity whole genome sequence and gene annotation resource for two Venturia nashicola isolates.</title>
        <authorList>
            <person name="Prokchorchik M."/>
            <person name="Won K."/>
            <person name="Lee Y."/>
            <person name="Choi E.D."/>
            <person name="Segonzac C."/>
            <person name="Sohn K.H."/>
        </authorList>
    </citation>
    <scope>NUCLEOTIDE SEQUENCE [LARGE SCALE GENOMIC DNA]</scope>
    <source>
        <strain evidence="2 3">PRI2</strain>
    </source>
</reference>
<feature type="region of interest" description="Disordered" evidence="1">
    <location>
        <begin position="66"/>
        <end position="91"/>
    </location>
</feature>
<dbReference type="EMBL" id="SNSC02000002">
    <property type="protein sequence ID" value="TID26962.1"/>
    <property type="molecule type" value="Genomic_DNA"/>
</dbReference>
<feature type="compositionally biased region" description="Polar residues" evidence="1">
    <location>
        <begin position="1"/>
        <end position="32"/>
    </location>
</feature>
<organism evidence="2 3">
    <name type="scientific">Venturia nashicola</name>
    <dbReference type="NCBI Taxonomy" id="86259"/>
    <lineage>
        <taxon>Eukaryota</taxon>
        <taxon>Fungi</taxon>
        <taxon>Dikarya</taxon>
        <taxon>Ascomycota</taxon>
        <taxon>Pezizomycotina</taxon>
        <taxon>Dothideomycetes</taxon>
        <taxon>Pleosporomycetidae</taxon>
        <taxon>Venturiales</taxon>
        <taxon>Venturiaceae</taxon>
        <taxon>Venturia</taxon>
    </lineage>
</organism>
<name>A0A4Z1PC81_9PEZI</name>
<dbReference type="AlphaFoldDB" id="A0A4Z1PC81"/>
<dbReference type="OrthoDB" id="10003767at2759"/>
<dbReference type="InterPro" id="IPR011009">
    <property type="entry name" value="Kinase-like_dom_sf"/>
</dbReference>
<evidence type="ECO:0000313" key="2">
    <source>
        <dbReference type="EMBL" id="TID26962.1"/>
    </source>
</evidence>
<accession>A0A4Z1PC81</accession>
<evidence type="ECO:0000256" key="1">
    <source>
        <dbReference type="SAM" id="MobiDB-lite"/>
    </source>
</evidence>
<dbReference type="InterPro" id="IPR051678">
    <property type="entry name" value="AGP_Transferase"/>
</dbReference>
<protein>
    <submittedName>
        <fullName evidence="2">Putative aminoglycoside phosphotransferase protein</fullName>
    </submittedName>
</protein>
<sequence length="221" mass="24469">MISSNIKLLSREPSSNAAISRSQPAGSTNSSGADARGWKAKFIHAAAKAPVKVLRHYDPFLTPSTHSLTPSSPWSTTSSPATSKSSIEDLEDEKANWGPTKDIDPVLICRLVKRLLGHEYGDRCWLQEKHAGTFNQVYVVMFDDGADGIKIVIKVPATGWAPRWCEQDAVYLRSEAPTLRYIHQKCDDAPFVPQMLAYDTTFDNEINAPFILMTHLKGRPA</sequence>
<feature type="compositionally biased region" description="Low complexity" evidence="1">
    <location>
        <begin position="66"/>
        <end position="85"/>
    </location>
</feature>
<proteinExistence type="predicted"/>
<dbReference type="PANTHER" id="PTHR21310">
    <property type="entry name" value="AMINOGLYCOSIDE PHOSPHOTRANSFERASE-RELATED-RELATED"/>
    <property type="match status" value="1"/>
</dbReference>
<dbReference type="GO" id="GO:0016740">
    <property type="term" value="F:transferase activity"/>
    <property type="evidence" value="ECO:0007669"/>
    <property type="project" value="UniProtKB-KW"/>
</dbReference>
<comment type="caution">
    <text evidence="2">The sequence shown here is derived from an EMBL/GenBank/DDBJ whole genome shotgun (WGS) entry which is preliminary data.</text>
</comment>
<feature type="region of interest" description="Disordered" evidence="1">
    <location>
        <begin position="1"/>
        <end position="33"/>
    </location>
</feature>
<dbReference type="SUPFAM" id="SSF56112">
    <property type="entry name" value="Protein kinase-like (PK-like)"/>
    <property type="match status" value="1"/>
</dbReference>
<evidence type="ECO:0000313" key="3">
    <source>
        <dbReference type="Proteomes" id="UP000298493"/>
    </source>
</evidence>
<keyword evidence="2" id="KW-0808">Transferase</keyword>